<dbReference type="EMBL" id="CP108195">
    <property type="protein sequence ID" value="WTS10477.1"/>
    <property type="molecule type" value="Genomic_DNA"/>
</dbReference>
<name>A0AAU1U172_9ACTN</name>
<dbReference type="AlphaFoldDB" id="A0AAU1U172"/>
<evidence type="ECO:0000256" key="1">
    <source>
        <dbReference type="SAM" id="MobiDB-lite"/>
    </source>
</evidence>
<organism evidence="2">
    <name type="scientific">Streptomyces sp. NBC_00119</name>
    <dbReference type="NCBI Taxonomy" id="2975659"/>
    <lineage>
        <taxon>Bacteria</taxon>
        <taxon>Bacillati</taxon>
        <taxon>Actinomycetota</taxon>
        <taxon>Actinomycetes</taxon>
        <taxon>Kitasatosporales</taxon>
        <taxon>Streptomycetaceae</taxon>
        <taxon>Streptomyces</taxon>
    </lineage>
</organism>
<sequence>MRADRGLRLLLSGLAQPARVREQVAYRGRRSERQAGEDMAGRDGLEDQDAILASNSSSYPTSRFVTTEMRPERPSRPAARTTSLDLVHHALAALLGDTPKDPWRQMRFTAEAPP</sequence>
<feature type="compositionally biased region" description="Basic and acidic residues" evidence="1">
    <location>
        <begin position="25"/>
        <end position="45"/>
    </location>
</feature>
<evidence type="ECO:0000313" key="2">
    <source>
        <dbReference type="EMBL" id="WTS10477.1"/>
    </source>
</evidence>
<feature type="region of interest" description="Disordered" evidence="1">
    <location>
        <begin position="25"/>
        <end position="80"/>
    </location>
</feature>
<proteinExistence type="predicted"/>
<gene>
    <name evidence="2" type="ORF">OHU69_04980</name>
</gene>
<protein>
    <submittedName>
        <fullName evidence="2">Uncharacterized protein</fullName>
    </submittedName>
</protein>
<accession>A0AAU1U172</accession>
<reference evidence="2" key="1">
    <citation type="submission" date="2022-10" db="EMBL/GenBank/DDBJ databases">
        <title>The complete genomes of actinobacterial strains from the NBC collection.</title>
        <authorList>
            <person name="Joergensen T.S."/>
            <person name="Alvarez Arevalo M."/>
            <person name="Sterndorff E.B."/>
            <person name="Faurdal D."/>
            <person name="Vuksanovic O."/>
            <person name="Mourched A.-S."/>
            <person name="Charusanti P."/>
            <person name="Shaw S."/>
            <person name="Blin K."/>
            <person name="Weber T."/>
        </authorList>
    </citation>
    <scope>NUCLEOTIDE SEQUENCE</scope>
    <source>
        <strain evidence="2">NBC_00119</strain>
    </source>
</reference>
<feature type="compositionally biased region" description="Polar residues" evidence="1">
    <location>
        <begin position="53"/>
        <end position="65"/>
    </location>
</feature>